<feature type="compositionally biased region" description="Pro residues" evidence="1">
    <location>
        <begin position="262"/>
        <end position="292"/>
    </location>
</feature>
<feature type="compositionally biased region" description="Pro residues" evidence="1">
    <location>
        <begin position="242"/>
        <end position="252"/>
    </location>
</feature>
<dbReference type="GO" id="GO:0005975">
    <property type="term" value="P:carbohydrate metabolic process"/>
    <property type="evidence" value="ECO:0007669"/>
    <property type="project" value="InterPro"/>
</dbReference>
<dbReference type="PROSITE" id="PS51257">
    <property type="entry name" value="PROKAR_LIPOPROTEIN"/>
    <property type="match status" value="1"/>
</dbReference>
<dbReference type="AlphaFoldDB" id="A0A1G7K342"/>
<keyword evidence="2" id="KW-0732">Signal</keyword>
<evidence type="ECO:0000259" key="3">
    <source>
        <dbReference type="PROSITE" id="PS51762"/>
    </source>
</evidence>
<dbReference type="PROSITE" id="PS51762">
    <property type="entry name" value="GH16_2"/>
    <property type="match status" value="1"/>
</dbReference>
<keyword evidence="5" id="KW-1185">Reference proteome</keyword>
<evidence type="ECO:0000313" key="5">
    <source>
        <dbReference type="Proteomes" id="UP000198967"/>
    </source>
</evidence>
<reference evidence="4 5" key="1">
    <citation type="submission" date="2016-10" db="EMBL/GenBank/DDBJ databases">
        <authorList>
            <person name="de Groot N.N."/>
        </authorList>
    </citation>
    <scope>NUCLEOTIDE SEQUENCE [LARGE SCALE GENOMIC DNA]</scope>
    <source>
        <strain evidence="4 5">CGMCC 4.3143</strain>
    </source>
</reference>
<feature type="signal peptide" evidence="2">
    <location>
        <begin position="1"/>
        <end position="27"/>
    </location>
</feature>
<dbReference type="InterPro" id="IPR000757">
    <property type="entry name" value="Beta-glucanase-like"/>
</dbReference>
<dbReference type="EMBL" id="FNBE01000004">
    <property type="protein sequence ID" value="SDF31605.1"/>
    <property type="molecule type" value="Genomic_DNA"/>
</dbReference>
<protein>
    <submittedName>
        <fullName evidence="4">Glycosyl hydrolases family 16</fullName>
    </submittedName>
</protein>
<dbReference type="Gene3D" id="2.60.120.200">
    <property type="match status" value="1"/>
</dbReference>
<dbReference type="CDD" id="cd00413">
    <property type="entry name" value="Glyco_hydrolase_16"/>
    <property type="match status" value="1"/>
</dbReference>
<dbReference type="SUPFAM" id="SSF49899">
    <property type="entry name" value="Concanavalin A-like lectins/glucanases"/>
    <property type="match status" value="1"/>
</dbReference>
<dbReference type="STRING" id="366584.SAMN05216377_104230"/>
<feature type="compositionally biased region" description="Low complexity" evidence="1">
    <location>
        <begin position="231"/>
        <end position="241"/>
    </location>
</feature>
<sequence>MSTSLRRTGVSVLSSFALLACVVGVSAASVPAPQRVAVSGTPGNGCGNPVLATDAAGWSTVPGDDGSRVATTAHIVAGHELVVHPAEARTLVHAPDRAVPGAGSWDLTVDLRSTADSAARLEATWFDADDTALGRARGQWVTVRGGERYTRVGDRFLAPEHAVRAEIAVAVDQAGPAPFAVTMCSYRPVEPAPVPVVVGTVDHPAPPVTTPPTTAAPTTTAPTTTPPVPTTSPVAPTTTPATPTPSPTPPVTTTPVTTTPVTTPPVTTPPTTTPPTTTPPVTTPPTTTPPTHGPDDPGVRPVPLTAAERYGWGTPLPASDEFDRPGAPDPAKWVQAGECWPGHTGNGRRCASRTTVENGVLVETGLANGDTGWLASTHGTQYGRWEMRVRSLQTGSGASPYHPVLIVWPDSENWPADGEYDFLENSSPGAACAEAWLHYPHPTLPVQQEFARETDCGAPLSEWHTIAFEWTPEHVRGFLDGEQWFSFSGGAGPGGRAPIQAMPSGHLTIQLDNYDDAGRGNAPARLEVDWVRMYAV</sequence>
<feature type="chain" id="PRO_5011769812" evidence="2">
    <location>
        <begin position="28"/>
        <end position="536"/>
    </location>
</feature>
<dbReference type="GO" id="GO:0004553">
    <property type="term" value="F:hydrolase activity, hydrolyzing O-glycosyl compounds"/>
    <property type="evidence" value="ECO:0007669"/>
    <property type="project" value="InterPro"/>
</dbReference>
<evidence type="ECO:0000313" key="4">
    <source>
        <dbReference type="EMBL" id="SDF31605.1"/>
    </source>
</evidence>
<dbReference type="PANTHER" id="PTHR10963:SF60">
    <property type="entry name" value="GRAM-NEGATIVE BACTERIA-BINDING PROTEIN 1-RELATED"/>
    <property type="match status" value="1"/>
</dbReference>
<dbReference type="PANTHER" id="PTHR10963">
    <property type="entry name" value="GLYCOSYL HYDROLASE-RELATED"/>
    <property type="match status" value="1"/>
</dbReference>
<feature type="compositionally biased region" description="Low complexity" evidence="1">
    <location>
        <begin position="211"/>
        <end position="223"/>
    </location>
</feature>
<dbReference type="InterPro" id="IPR050546">
    <property type="entry name" value="Glycosyl_Hydrlase_16"/>
</dbReference>
<dbReference type="InterPro" id="IPR013320">
    <property type="entry name" value="ConA-like_dom_sf"/>
</dbReference>
<feature type="region of interest" description="Disordered" evidence="1">
    <location>
        <begin position="205"/>
        <end position="299"/>
    </location>
</feature>
<name>A0A1G7K342_PSEOR</name>
<feature type="domain" description="GH16" evidence="3">
    <location>
        <begin position="295"/>
        <end position="536"/>
    </location>
</feature>
<evidence type="ECO:0000256" key="1">
    <source>
        <dbReference type="SAM" id="MobiDB-lite"/>
    </source>
</evidence>
<dbReference type="PRINTS" id="PR01217">
    <property type="entry name" value="PRICHEXTENSN"/>
</dbReference>
<gene>
    <name evidence="4" type="ORF">SAMN05216377_104230</name>
</gene>
<accession>A0A1G7K342</accession>
<evidence type="ECO:0000256" key="2">
    <source>
        <dbReference type="SAM" id="SignalP"/>
    </source>
</evidence>
<keyword evidence="4" id="KW-0378">Hydrolase</keyword>
<organism evidence="4 5">
    <name type="scientific">Pseudonocardia oroxyli</name>
    <dbReference type="NCBI Taxonomy" id="366584"/>
    <lineage>
        <taxon>Bacteria</taxon>
        <taxon>Bacillati</taxon>
        <taxon>Actinomycetota</taxon>
        <taxon>Actinomycetes</taxon>
        <taxon>Pseudonocardiales</taxon>
        <taxon>Pseudonocardiaceae</taxon>
        <taxon>Pseudonocardia</taxon>
    </lineage>
</organism>
<proteinExistence type="predicted"/>
<dbReference type="Proteomes" id="UP000198967">
    <property type="component" value="Unassembled WGS sequence"/>
</dbReference>